<dbReference type="AlphaFoldDB" id="A0A9D1I4U8"/>
<dbReference type="InterPro" id="IPR036388">
    <property type="entry name" value="WH-like_DNA-bd_sf"/>
</dbReference>
<organism evidence="1 2">
    <name type="scientific">Candidatus Fimisoma avicola</name>
    <dbReference type="NCBI Taxonomy" id="2840826"/>
    <lineage>
        <taxon>Bacteria</taxon>
        <taxon>Bacillati</taxon>
        <taxon>Bacillota</taxon>
        <taxon>Clostridia</taxon>
        <taxon>Eubacteriales</taxon>
        <taxon>Candidatus Fimisoma</taxon>
    </lineage>
</organism>
<reference evidence="1" key="1">
    <citation type="submission" date="2020-10" db="EMBL/GenBank/DDBJ databases">
        <authorList>
            <person name="Gilroy R."/>
        </authorList>
    </citation>
    <scope>NUCLEOTIDE SEQUENCE</scope>
    <source>
        <strain evidence="1">11300</strain>
    </source>
</reference>
<sequence length="165" mass="18890">MTKKVSIGDLINEFVYQRYIMANNHIREYFTKIKVPEYIALGVISENSDKDDIYEGKTYLKDLADTMQVPIRKISQIVGNLRDRGLVNWSYDGAGDEGTYVVITEAGTKLITDQEEKLKDYYGRVIEKFGTDHMIQLLDMMKRLETVMSLELDEKGGSSDDETAK</sequence>
<accession>A0A9D1I4U8</accession>
<gene>
    <name evidence="1" type="ORF">IAD16_07720</name>
</gene>
<dbReference type="Gene3D" id="1.10.10.10">
    <property type="entry name" value="Winged helix-like DNA-binding domain superfamily/Winged helix DNA-binding domain"/>
    <property type="match status" value="1"/>
</dbReference>
<dbReference type="Proteomes" id="UP000824091">
    <property type="component" value="Unassembled WGS sequence"/>
</dbReference>
<protein>
    <submittedName>
        <fullName evidence="1">Winged helix-turn-helix transcriptional regulator</fullName>
    </submittedName>
</protein>
<dbReference type="SUPFAM" id="SSF46785">
    <property type="entry name" value="Winged helix' DNA-binding domain"/>
    <property type="match status" value="1"/>
</dbReference>
<dbReference type="InterPro" id="IPR036390">
    <property type="entry name" value="WH_DNA-bd_sf"/>
</dbReference>
<reference evidence="1" key="2">
    <citation type="journal article" date="2021" name="PeerJ">
        <title>Extensive microbial diversity within the chicken gut microbiome revealed by metagenomics and culture.</title>
        <authorList>
            <person name="Gilroy R."/>
            <person name="Ravi A."/>
            <person name="Getino M."/>
            <person name="Pursley I."/>
            <person name="Horton D.L."/>
            <person name="Alikhan N.F."/>
            <person name="Baker D."/>
            <person name="Gharbi K."/>
            <person name="Hall N."/>
            <person name="Watson M."/>
            <person name="Adriaenssens E.M."/>
            <person name="Foster-Nyarko E."/>
            <person name="Jarju S."/>
            <person name="Secka A."/>
            <person name="Antonio M."/>
            <person name="Oren A."/>
            <person name="Chaudhuri R.R."/>
            <person name="La Ragione R."/>
            <person name="Hildebrand F."/>
            <person name="Pallen M.J."/>
        </authorList>
    </citation>
    <scope>NUCLEOTIDE SEQUENCE</scope>
    <source>
        <strain evidence="1">11300</strain>
    </source>
</reference>
<comment type="caution">
    <text evidence="1">The sequence shown here is derived from an EMBL/GenBank/DDBJ whole genome shotgun (WGS) entry which is preliminary data.</text>
</comment>
<evidence type="ECO:0000313" key="2">
    <source>
        <dbReference type="Proteomes" id="UP000824091"/>
    </source>
</evidence>
<name>A0A9D1I4U8_9FIRM</name>
<proteinExistence type="predicted"/>
<evidence type="ECO:0000313" key="1">
    <source>
        <dbReference type="EMBL" id="HIU28249.1"/>
    </source>
</evidence>
<dbReference type="EMBL" id="DVMO01000113">
    <property type="protein sequence ID" value="HIU28249.1"/>
    <property type="molecule type" value="Genomic_DNA"/>
</dbReference>